<keyword evidence="2 4" id="KW-0479">Metal-binding</keyword>
<comment type="caution">
    <text evidence="5">The sequence shown here is derived from an EMBL/GenBank/DDBJ whole genome shotgun (WGS) entry which is preliminary data.</text>
</comment>
<dbReference type="Proteomes" id="UP000315289">
    <property type="component" value="Unassembled WGS sequence"/>
</dbReference>
<dbReference type="EMBL" id="VOAH01000005">
    <property type="protein sequence ID" value="TVP41009.1"/>
    <property type="molecule type" value="Genomic_DNA"/>
</dbReference>
<keyword evidence="3 4" id="KW-0862">Zinc</keyword>
<sequence>MTDTNSIISQNKKYAENFTYGDLPPHPSEKIAILACMDARIPVNEVLGLRIGEAHIIRNAGGIVTDDALRSLIVSHEMLGTEKIIIINHTECGMATFKDQDLQKRISEKYNSNASDIKFHSFNDLEENVKDQIKKIRTSPFLSNIISVHGFIYDIKTGKIREVEQ</sequence>
<dbReference type="OrthoDB" id="24878at2157"/>
<dbReference type="PANTHER" id="PTHR43175:SF3">
    <property type="entry name" value="CARBON DISULFIDE HYDROLASE"/>
    <property type="match status" value="1"/>
</dbReference>
<feature type="binding site" evidence="4">
    <location>
        <position position="89"/>
    </location>
    <ligand>
        <name>Zn(2+)</name>
        <dbReference type="ChEBI" id="CHEBI:29105"/>
    </ligand>
</feature>
<dbReference type="Gene3D" id="3.40.1050.10">
    <property type="entry name" value="Carbonic anhydrase"/>
    <property type="match status" value="1"/>
</dbReference>
<dbReference type="RefSeq" id="WP_144729876.1">
    <property type="nucleotide sequence ID" value="NZ_ML675581.1"/>
</dbReference>
<reference evidence="5 6" key="1">
    <citation type="journal article" date="2019" name="Front. Microbiol.">
        <title>Ammonia Oxidation by the Arctic Terrestrial Thaumarchaeote Candidatus Nitrosocosmicus arcticus Is Stimulated by Increasing Temperatures.</title>
        <authorList>
            <person name="Alves R.J.E."/>
            <person name="Kerou M."/>
            <person name="Zappe A."/>
            <person name="Bittner R."/>
            <person name="Abby S.S."/>
            <person name="Schmidt H.A."/>
            <person name="Pfeifer K."/>
            <person name="Schleper C."/>
        </authorList>
    </citation>
    <scope>NUCLEOTIDE SEQUENCE [LARGE SCALE GENOMIC DNA]</scope>
    <source>
        <strain evidence="5 6">Kfb</strain>
    </source>
</reference>
<protein>
    <submittedName>
        <fullName evidence="5">Carbonic anhydrase</fullName>
        <ecNumber evidence="5">4.2.1.1</ecNumber>
    </submittedName>
</protein>
<dbReference type="GO" id="GO:0004089">
    <property type="term" value="F:carbonate dehydratase activity"/>
    <property type="evidence" value="ECO:0007669"/>
    <property type="project" value="UniProtKB-EC"/>
</dbReference>
<evidence type="ECO:0000256" key="1">
    <source>
        <dbReference type="ARBA" id="ARBA00006217"/>
    </source>
</evidence>
<name>A0A557SWM4_9ARCH</name>
<dbReference type="SUPFAM" id="SSF53056">
    <property type="entry name" value="beta-carbonic anhydrase, cab"/>
    <property type="match status" value="1"/>
</dbReference>
<dbReference type="AlphaFoldDB" id="A0A557SWM4"/>
<dbReference type="CDD" id="cd03379">
    <property type="entry name" value="beta_CA_cladeD"/>
    <property type="match status" value="1"/>
</dbReference>
<feature type="binding site" evidence="4">
    <location>
        <position position="36"/>
    </location>
    <ligand>
        <name>Zn(2+)</name>
        <dbReference type="ChEBI" id="CHEBI:29105"/>
    </ligand>
</feature>
<proteinExistence type="inferred from homology"/>
<accession>A0A557SWM4</accession>
<dbReference type="Pfam" id="PF00484">
    <property type="entry name" value="Pro_CA"/>
    <property type="match status" value="1"/>
</dbReference>
<evidence type="ECO:0000313" key="6">
    <source>
        <dbReference type="Proteomes" id="UP000315289"/>
    </source>
</evidence>
<dbReference type="GO" id="GO:0008270">
    <property type="term" value="F:zinc ion binding"/>
    <property type="evidence" value="ECO:0007669"/>
    <property type="project" value="InterPro"/>
</dbReference>
<evidence type="ECO:0000256" key="4">
    <source>
        <dbReference type="PIRSR" id="PIRSR601765-2"/>
    </source>
</evidence>
<dbReference type="InterPro" id="IPR001765">
    <property type="entry name" value="Carbonic_anhydrase"/>
</dbReference>
<dbReference type="SMART" id="SM00947">
    <property type="entry name" value="Pro_CA"/>
    <property type="match status" value="1"/>
</dbReference>
<keyword evidence="6" id="KW-1185">Reference proteome</keyword>
<evidence type="ECO:0000313" key="5">
    <source>
        <dbReference type="EMBL" id="TVP41009.1"/>
    </source>
</evidence>
<comment type="cofactor">
    <cofactor evidence="4">
        <name>Zn(2+)</name>
        <dbReference type="ChEBI" id="CHEBI:29105"/>
    </cofactor>
    <text evidence="4">Binds 1 zinc ion per subunit.</text>
</comment>
<comment type="similarity">
    <text evidence="1">Belongs to the beta-class carbonic anhydrase family.</text>
</comment>
<keyword evidence="5" id="KW-0456">Lyase</keyword>
<gene>
    <name evidence="5" type="ORF">NARC_50190</name>
</gene>
<feature type="binding site" evidence="4">
    <location>
        <position position="92"/>
    </location>
    <ligand>
        <name>Zn(2+)</name>
        <dbReference type="ChEBI" id="CHEBI:29105"/>
    </ligand>
</feature>
<evidence type="ECO:0000256" key="3">
    <source>
        <dbReference type="ARBA" id="ARBA00022833"/>
    </source>
</evidence>
<dbReference type="InterPro" id="IPR036874">
    <property type="entry name" value="Carbonic_anhydrase_sf"/>
</dbReference>
<evidence type="ECO:0000256" key="2">
    <source>
        <dbReference type="ARBA" id="ARBA00022723"/>
    </source>
</evidence>
<organism evidence="5 6">
    <name type="scientific">Candidatus Nitrosocosmicus arcticus</name>
    <dbReference type="NCBI Taxonomy" id="2035267"/>
    <lineage>
        <taxon>Archaea</taxon>
        <taxon>Nitrososphaerota</taxon>
        <taxon>Nitrososphaeria</taxon>
        <taxon>Nitrososphaerales</taxon>
        <taxon>Nitrososphaeraceae</taxon>
        <taxon>Candidatus Nitrosocosmicus</taxon>
    </lineage>
</organism>
<dbReference type="EC" id="4.2.1.1" evidence="5"/>
<dbReference type="PANTHER" id="PTHR43175">
    <property type="entry name" value="CARBONIC ANHYDRASE"/>
    <property type="match status" value="1"/>
</dbReference>